<dbReference type="AlphaFoldDB" id="A0AAE0ITZ5"/>
<feature type="compositionally biased region" description="Low complexity" evidence="2">
    <location>
        <begin position="11"/>
        <end position="22"/>
    </location>
</feature>
<dbReference type="CDD" id="cd00067">
    <property type="entry name" value="GAL4"/>
    <property type="match status" value="1"/>
</dbReference>
<evidence type="ECO:0000313" key="4">
    <source>
        <dbReference type="Proteomes" id="UP001283341"/>
    </source>
</evidence>
<sequence>MAGAHGSTNSPTEPAVVPTPTEGHNKRKRDPDDINGGPGSHKDRIPQPPPPQSGNITSINYMSKTVPAKLQLIQSDSEAFSDVLSLIGDYEGVLSRHESLAANLGAKLTAPRLLRAVESLFEGPIAVSPQVPYKEPPTPAWYTPTWLEIASFAASNPGDFNLTITPDGRRVCQFNLKGLRVEISEDDWRLIMSGALDRFRMVPPQPLEEDEVAELATLDILEKRLKGLIKKADEVAGKARQLNYHLSGRKAAINSRRSSARGPAGPGFQASRQQPPARPGGLNLAYDLHADLLQQFSANTTQQTVQNVSRLTSIASGPTFSDFPGPPILASGAPPTSQPQGQMLTPNSRRSPAYAADSPTARESAAAGPALMVEEPPAPHLVMIQARVEKLARGDRIIPPCDRCRRLKVSCTKHLTSCNGCTRKHSKCSWKMITDEEVDQLRGEATTRRDLPGGGVETTVGPPGGPPGSGEAESGSHQHEPAEGAEAGPLGARILRARHAEIMAADYNPDKELPADRGKESTPSSSSSSSTTALPQSFRFHLPQS</sequence>
<feature type="region of interest" description="Disordered" evidence="2">
    <location>
        <begin position="322"/>
        <end position="367"/>
    </location>
</feature>
<protein>
    <submittedName>
        <fullName evidence="3">C6 finger domain protein</fullName>
    </submittedName>
</protein>
<evidence type="ECO:0000256" key="1">
    <source>
        <dbReference type="ARBA" id="ARBA00023242"/>
    </source>
</evidence>
<feature type="compositionally biased region" description="Low complexity" evidence="2">
    <location>
        <begin position="521"/>
        <end position="532"/>
    </location>
</feature>
<reference evidence="3" key="1">
    <citation type="journal article" date="2023" name="Mol. Phylogenet. Evol.">
        <title>Genome-scale phylogeny and comparative genomics of the fungal order Sordariales.</title>
        <authorList>
            <person name="Hensen N."/>
            <person name="Bonometti L."/>
            <person name="Westerberg I."/>
            <person name="Brannstrom I.O."/>
            <person name="Guillou S."/>
            <person name="Cros-Aarteil S."/>
            <person name="Calhoun S."/>
            <person name="Haridas S."/>
            <person name="Kuo A."/>
            <person name="Mondo S."/>
            <person name="Pangilinan J."/>
            <person name="Riley R."/>
            <person name="LaButti K."/>
            <person name="Andreopoulos B."/>
            <person name="Lipzen A."/>
            <person name="Chen C."/>
            <person name="Yan M."/>
            <person name="Daum C."/>
            <person name="Ng V."/>
            <person name="Clum A."/>
            <person name="Steindorff A."/>
            <person name="Ohm R.A."/>
            <person name="Martin F."/>
            <person name="Silar P."/>
            <person name="Natvig D.O."/>
            <person name="Lalanne C."/>
            <person name="Gautier V."/>
            <person name="Ament-Velasquez S.L."/>
            <person name="Kruys A."/>
            <person name="Hutchinson M.I."/>
            <person name="Powell A.J."/>
            <person name="Barry K."/>
            <person name="Miller A.N."/>
            <person name="Grigoriev I.V."/>
            <person name="Debuchy R."/>
            <person name="Gladieux P."/>
            <person name="Hiltunen Thoren M."/>
            <person name="Johannesson H."/>
        </authorList>
    </citation>
    <scope>NUCLEOTIDE SEQUENCE</scope>
    <source>
        <strain evidence="3">CBS 118394</strain>
    </source>
</reference>
<dbReference type="GO" id="GO:0000981">
    <property type="term" value="F:DNA-binding transcription factor activity, RNA polymerase II-specific"/>
    <property type="evidence" value="ECO:0007669"/>
    <property type="project" value="InterPro"/>
</dbReference>
<feature type="region of interest" description="Disordered" evidence="2">
    <location>
        <begin position="439"/>
        <end position="545"/>
    </location>
</feature>
<feature type="region of interest" description="Disordered" evidence="2">
    <location>
        <begin position="1"/>
        <end position="55"/>
    </location>
</feature>
<gene>
    <name evidence="3" type="ORF">B0H66DRAFT_90032</name>
</gene>
<organism evidence="3 4">
    <name type="scientific">Apodospora peruviana</name>
    <dbReference type="NCBI Taxonomy" id="516989"/>
    <lineage>
        <taxon>Eukaryota</taxon>
        <taxon>Fungi</taxon>
        <taxon>Dikarya</taxon>
        <taxon>Ascomycota</taxon>
        <taxon>Pezizomycotina</taxon>
        <taxon>Sordariomycetes</taxon>
        <taxon>Sordariomycetidae</taxon>
        <taxon>Sordariales</taxon>
        <taxon>Lasiosphaeriaceae</taxon>
        <taxon>Apodospora</taxon>
    </lineage>
</organism>
<proteinExistence type="predicted"/>
<accession>A0AAE0ITZ5</accession>
<dbReference type="InterPro" id="IPR036864">
    <property type="entry name" value="Zn2-C6_fun-type_DNA-bd_sf"/>
</dbReference>
<keyword evidence="1" id="KW-0539">Nucleus</keyword>
<reference evidence="3" key="2">
    <citation type="submission" date="2023-06" db="EMBL/GenBank/DDBJ databases">
        <authorList>
            <consortium name="Lawrence Berkeley National Laboratory"/>
            <person name="Haridas S."/>
            <person name="Hensen N."/>
            <person name="Bonometti L."/>
            <person name="Westerberg I."/>
            <person name="Brannstrom I.O."/>
            <person name="Guillou S."/>
            <person name="Cros-Aarteil S."/>
            <person name="Calhoun S."/>
            <person name="Kuo A."/>
            <person name="Mondo S."/>
            <person name="Pangilinan J."/>
            <person name="Riley R."/>
            <person name="Labutti K."/>
            <person name="Andreopoulos B."/>
            <person name="Lipzen A."/>
            <person name="Chen C."/>
            <person name="Yanf M."/>
            <person name="Daum C."/>
            <person name="Ng V."/>
            <person name="Clum A."/>
            <person name="Steindorff A."/>
            <person name="Ohm R."/>
            <person name="Martin F."/>
            <person name="Silar P."/>
            <person name="Natvig D."/>
            <person name="Lalanne C."/>
            <person name="Gautier V."/>
            <person name="Ament-Velasquez S.L."/>
            <person name="Kruys A."/>
            <person name="Hutchinson M.I."/>
            <person name="Powell A.J."/>
            <person name="Barry K."/>
            <person name="Miller A.N."/>
            <person name="Grigoriev I.V."/>
            <person name="Debuchy R."/>
            <person name="Gladieux P."/>
            <person name="Thoren M.H."/>
            <person name="Johannesson H."/>
        </authorList>
    </citation>
    <scope>NUCLEOTIDE SEQUENCE</scope>
    <source>
        <strain evidence="3">CBS 118394</strain>
    </source>
</reference>
<feature type="compositionally biased region" description="Polar residues" evidence="2">
    <location>
        <begin position="1"/>
        <end position="10"/>
    </location>
</feature>
<feature type="compositionally biased region" description="Basic and acidic residues" evidence="2">
    <location>
        <begin position="508"/>
        <end position="520"/>
    </location>
</feature>
<dbReference type="EMBL" id="JAUEDM010000001">
    <property type="protein sequence ID" value="KAK3331124.1"/>
    <property type="molecule type" value="Genomic_DNA"/>
</dbReference>
<feature type="compositionally biased region" description="Basic and acidic residues" evidence="2">
    <location>
        <begin position="439"/>
        <end position="451"/>
    </location>
</feature>
<keyword evidence="4" id="KW-1185">Reference proteome</keyword>
<name>A0AAE0ITZ5_9PEZI</name>
<dbReference type="Proteomes" id="UP001283341">
    <property type="component" value="Unassembled WGS sequence"/>
</dbReference>
<evidence type="ECO:0000256" key="2">
    <source>
        <dbReference type="SAM" id="MobiDB-lite"/>
    </source>
</evidence>
<feature type="compositionally biased region" description="Polar residues" evidence="2">
    <location>
        <begin position="334"/>
        <end position="350"/>
    </location>
</feature>
<evidence type="ECO:0000313" key="3">
    <source>
        <dbReference type="EMBL" id="KAK3331124.1"/>
    </source>
</evidence>
<comment type="caution">
    <text evidence="3">The sequence shown here is derived from an EMBL/GenBank/DDBJ whole genome shotgun (WGS) entry which is preliminary data.</text>
</comment>
<dbReference type="SUPFAM" id="SSF57701">
    <property type="entry name" value="Zn2/Cys6 DNA-binding domain"/>
    <property type="match status" value="1"/>
</dbReference>
<dbReference type="GO" id="GO:0008270">
    <property type="term" value="F:zinc ion binding"/>
    <property type="evidence" value="ECO:0007669"/>
    <property type="project" value="InterPro"/>
</dbReference>
<dbReference type="InterPro" id="IPR001138">
    <property type="entry name" value="Zn2Cys6_DnaBD"/>
</dbReference>
<feature type="region of interest" description="Disordered" evidence="2">
    <location>
        <begin position="252"/>
        <end position="283"/>
    </location>
</feature>